<dbReference type="Proteomes" id="UP001139721">
    <property type="component" value="Unassembled WGS sequence"/>
</dbReference>
<reference evidence="2" key="1">
    <citation type="submission" date="2021-11" db="EMBL/GenBank/DDBJ databases">
        <title>Legionella maioricencis sp. nov., a new species isolated from hot water samples in Mallorca.</title>
        <authorList>
            <person name="Crespi S."/>
            <person name="Drasar V."/>
            <person name="Salva-Serra F."/>
            <person name="Jaen-Luchoro D."/>
            <person name="Pineiro-Iglesias B."/>
            <person name="Aliaga F."/>
            <person name="Fernandez-Juarez V."/>
            <person name="Coll G."/>
            <person name="Moore E.R.B."/>
            <person name="Bennasar-Figueras A."/>
        </authorList>
    </citation>
    <scope>NUCLEOTIDE SEQUENCE</scope>
    <source>
        <strain evidence="2">HCPI-6</strain>
    </source>
</reference>
<name>A0A9X2D2D6_9GAMM</name>
<sequence length="716" mass="81464">MSLRTSINQLLHTPFKTNHFMVTANQINKPYQGYVINYEYKNKLLFQLEFVDCYPEVKSEGKNIILPLKKLYMRRATVQESDFSDMSFPQDLPFRDAFSHLEHANLHHVSQKERNFRVYNYFCGPKIDDVRPGDSFTISTFGTEEIKDELSGVCKWLDVPVSFLPLETKVKNNATAAVEVEEWQWLRDVFRRLGNGALLFNEKGLSEKYFAIADSAIALNPRSGKNAFTKSVGNNEDDEAMVFGFETEGSYGSQLSVGMEPHKLQAKKLFEQAKIDIKSSKVLLEGGNTYCLTNTNGELFVVLGENSLVLTAAYRMQHQYQDPGLIEQLKKCPMPKNEFYLNLQKNNNPIQWYDLEEAKFAIVEESNIHPSQLLILPNPLFHIDMIMTQGPDGTILLHDFQLVEDTLEPILKKLRVQLKSDPSNLELRKKEAYLDSVLYQNHKLQHTLGDFISLLMKTLESNGFKVVSIPALAYQYVTNEDLFEESELDDNPRIVLNLVNGIAGQSKSGNFLIVLSSANENLKPLIAATETILKNNGVTLYTVGTPTAAASILNGHGSLRCMSFPNGVPGDLNRLLKQITPSIESSETVTRVRRRQNGFRYFRRLDPNPLSLKYLDEIIEQMNDIGKEAEQSFKDAVQLFGDQFLFLRAYNRQGQIVSTNENKRKNTEETSCESESAMPQSKSQCKYSFNGRFFVLSDKDKSSPDTKTMEQSFNFQ</sequence>
<feature type="region of interest" description="Disordered" evidence="1">
    <location>
        <begin position="658"/>
        <end position="683"/>
    </location>
</feature>
<accession>A0A9X2D2D6</accession>
<protein>
    <submittedName>
        <fullName evidence="2">Uncharacterized protein</fullName>
    </submittedName>
</protein>
<comment type="caution">
    <text evidence="2">The sequence shown here is derived from an EMBL/GenBank/DDBJ whole genome shotgun (WGS) entry which is preliminary data.</text>
</comment>
<evidence type="ECO:0000313" key="2">
    <source>
        <dbReference type="EMBL" id="MCL9684992.1"/>
    </source>
</evidence>
<gene>
    <name evidence="2" type="ORF">LOX96_12870</name>
</gene>
<keyword evidence="3" id="KW-1185">Reference proteome</keyword>
<feature type="compositionally biased region" description="Polar residues" evidence="1">
    <location>
        <begin position="673"/>
        <end position="683"/>
    </location>
</feature>
<organism evidence="2 3">
    <name type="scientific">Legionella maioricensis</name>
    <dbReference type="NCBI Taxonomy" id="2896528"/>
    <lineage>
        <taxon>Bacteria</taxon>
        <taxon>Pseudomonadati</taxon>
        <taxon>Pseudomonadota</taxon>
        <taxon>Gammaproteobacteria</taxon>
        <taxon>Legionellales</taxon>
        <taxon>Legionellaceae</taxon>
        <taxon>Legionella</taxon>
    </lineage>
</organism>
<evidence type="ECO:0000313" key="3">
    <source>
        <dbReference type="Proteomes" id="UP001139721"/>
    </source>
</evidence>
<evidence type="ECO:0000256" key="1">
    <source>
        <dbReference type="SAM" id="MobiDB-lite"/>
    </source>
</evidence>
<dbReference type="RefSeq" id="WP_250422428.1">
    <property type="nucleotide sequence ID" value="NZ_JAJKBJ010000017.1"/>
</dbReference>
<dbReference type="AlphaFoldDB" id="A0A9X2D2D6"/>
<dbReference type="EMBL" id="JAJKBJ010000017">
    <property type="protein sequence ID" value="MCL9684992.1"/>
    <property type="molecule type" value="Genomic_DNA"/>
</dbReference>
<proteinExistence type="predicted"/>